<sequence length="274" mass="28004">MTSLAKSLRAAVLAVFFAFLLASVAFAAGVPQYIYFGSGSDIVKVDYAKARTDAMNGNKTLYNGVVQHVGNAMETGADVVVETDDQKVLDYQKGFSAGKRFADIVNDPAYRTGKPEAGRELRVENGRAVIVDIRPSAGPQITIGSSLTGAPGSTVQVPVGLTSTGEVAGVQFDVLFDKSLLAFQGVSAGELVEGQDWLVSGSALDGAARVIIANLAGSTIAGGTGTLAVITFRVADAAPAGAQSELALRGAVLSDADGGELTGVSLVSGRFTAQ</sequence>
<evidence type="ECO:0000313" key="4">
    <source>
        <dbReference type="Proteomes" id="UP000184529"/>
    </source>
</evidence>
<name>A0A1M6GU05_9FIRM</name>
<dbReference type="GO" id="GO:0000272">
    <property type="term" value="P:polysaccharide catabolic process"/>
    <property type="evidence" value="ECO:0007669"/>
    <property type="project" value="InterPro"/>
</dbReference>
<dbReference type="Gene3D" id="2.60.40.680">
    <property type="match status" value="1"/>
</dbReference>
<dbReference type="InterPro" id="IPR002102">
    <property type="entry name" value="Cohesin_dom"/>
</dbReference>
<feature type="signal peptide" evidence="1">
    <location>
        <begin position="1"/>
        <end position="27"/>
    </location>
</feature>
<reference evidence="4" key="1">
    <citation type="submission" date="2016-11" db="EMBL/GenBank/DDBJ databases">
        <authorList>
            <person name="Varghese N."/>
            <person name="Submissions S."/>
        </authorList>
    </citation>
    <scope>NUCLEOTIDE SEQUENCE [LARGE SCALE GENOMIC DNA]</scope>
    <source>
        <strain evidence="4">DSM 16057</strain>
    </source>
</reference>
<accession>A0A1M6GU05</accession>
<feature type="chain" id="PRO_5012951805" evidence="1">
    <location>
        <begin position="28"/>
        <end position="274"/>
    </location>
</feature>
<dbReference type="AlphaFoldDB" id="A0A1M6GU05"/>
<dbReference type="SUPFAM" id="SSF49384">
    <property type="entry name" value="Carbohydrate-binding domain"/>
    <property type="match status" value="1"/>
</dbReference>
<dbReference type="OrthoDB" id="2481381at2"/>
<keyword evidence="4" id="KW-1185">Reference proteome</keyword>
<protein>
    <submittedName>
        <fullName evidence="3">Cohesin domain-containing protein</fullName>
    </submittedName>
</protein>
<evidence type="ECO:0000313" key="3">
    <source>
        <dbReference type="EMBL" id="SHJ13428.1"/>
    </source>
</evidence>
<gene>
    <name evidence="3" type="ORF">SAMN02745219_01832</name>
</gene>
<evidence type="ECO:0000256" key="1">
    <source>
        <dbReference type="SAM" id="SignalP"/>
    </source>
</evidence>
<dbReference type="GO" id="GO:0030246">
    <property type="term" value="F:carbohydrate binding"/>
    <property type="evidence" value="ECO:0007669"/>
    <property type="project" value="InterPro"/>
</dbReference>
<dbReference type="Pfam" id="PF00963">
    <property type="entry name" value="Cohesin"/>
    <property type="match status" value="1"/>
</dbReference>
<keyword evidence="1" id="KW-0732">Signal</keyword>
<dbReference type="Proteomes" id="UP000184529">
    <property type="component" value="Unassembled WGS sequence"/>
</dbReference>
<dbReference type="InterPro" id="IPR008965">
    <property type="entry name" value="CBM2/CBM3_carb-bd_dom_sf"/>
</dbReference>
<dbReference type="EMBL" id="FQZM01000020">
    <property type="protein sequence ID" value="SHJ13428.1"/>
    <property type="molecule type" value="Genomic_DNA"/>
</dbReference>
<dbReference type="STRING" id="1121432.SAMN02745219_01832"/>
<proteinExistence type="predicted"/>
<feature type="domain" description="Cohesin" evidence="2">
    <location>
        <begin position="140"/>
        <end position="271"/>
    </location>
</feature>
<dbReference type="CDD" id="cd08547">
    <property type="entry name" value="Type_II_cohesin"/>
    <property type="match status" value="1"/>
</dbReference>
<organism evidence="3 4">
    <name type="scientific">Desulfofundulus thermosubterraneus DSM 16057</name>
    <dbReference type="NCBI Taxonomy" id="1121432"/>
    <lineage>
        <taxon>Bacteria</taxon>
        <taxon>Bacillati</taxon>
        <taxon>Bacillota</taxon>
        <taxon>Clostridia</taxon>
        <taxon>Eubacteriales</taxon>
        <taxon>Peptococcaceae</taxon>
        <taxon>Desulfofundulus</taxon>
    </lineage>
</organism>
<dbReference type="RefSeq" id="WP_072869041.1">
    <property type="nucleotide sequence ID" value="NZ_FQZM01000020.1"/>
</dbReference>
<evidence type="ECO:0000259" key="2">
    <source>
        <dbReference type="Pfam" id="PF00963"/>
    </source>
</evidence>